<dbReference type="RefSeq" id="WP_212995821.1">
    <property type="nucleotide sequence ID" value="NZ_BAAATW010000002.1"/>
</dbReference>
<evidence type="ECO:0000313" key="2">
    <source>
        <dbReference type="Proteomes" id="UP000680865"/>
    </source>
</evidence>
<reference evidence="1" key="1">
    <citation type="submission" date="2021-03" db="EMBL/GenBank/DDBJ databases">
        <title>Whole genome shotgun sequence of Actinoplanes consettensis NBRC 14913.</title>
        <authorList>
            <person name="Komaki H."/>
            <person name="Tamura T."/>
        </authorList>
    </citation>
    <scope>NUCLEOTIDE SEQUENCE</scope>
    <source>
        <strain evidence="1">NBRC 14913</strain>
    </source>
</reference>
<name>A0A919SAH7_9ACTN</name>
<dbReference type="Proteomes" id="UP000680865">
    <property type="component" value="Unassembled WGS sequence"/>
</dbReference>
<organism evidence="1 2">
    <name type="scientific">Winogradskya consettensis</name>
    <dbReference type="NCBI Taxonomy" id="113560"/>
    <lineage>
        <taxon>Bacteria</taxon>
        <taxon>Bacillati</taxon>
        <taxon>Actinomycetota</taxon>
        <taxon>Actinomycetes</taxon>
        <taxon>Micromonosporales</taxon>
        <taxon>Micromonosporaceae</taxon>
        <taxon>Winogradskya</taxon>
    </lineage>
</organism>
<dbReference type="EMBL" id="BOQP01000004">
    <property type="protein sequence ID" value="GIM67879.1"/>
    <property type="molecule type" value="Genomic_DNA"/>
</dbReference>
<accession>A0A919SAH7</accession>
<proteinExistence type="predicted"/>
<evidence type="ECO:0000313" key="1">
    <source>
        <dbReference type="EMBL" id="GIM67879.1"/>
    </source>
</evidence>
<protein>
    <submittedName>
        <fullName evidence="1">Uncharacterized protein</fullName>
    </submittedName>
</protein>
<gene>
    <name evidence="1" type="ORF">Aco04nite_08220</name>
</gene>
<sequence length="102" mass="9849">MTSTSVLLLRTATTPRPRFSVNRPVPGELLGFAGSAVVGFPGDGLPVRGGVPAGAAVAGAEGSGAATFSCFLHPVGATAAVSSTAAPAPVLVLDIVSLPIPG</sequence>
<dbReference type="AlphaFoldDB" id="A0A919SAH7"/>
<comment type="caution">
    <text evidence="1">The sequence shown here is derived from an EMBL/GenBank/DDBJ whole genome shotgun (WGS) entry which is preliminary data.</text>
</comment>
<keyword evidence="2" id="KW-1185">Reference proteome</keyword>